<dbReference type="Proteomes" id="UP000256690">
    <property type="component" value="Unassembled WGS sequence"/>
</dbReference>
<gene>
    <name evidence="2" type="ORF">DSM5745_01816</name>
</gene>
<dbReference type="PRINTS" id="PR00412">
    <property type="entry name" value="EPOXHYDRLASE"/>
</dbReference>
<evidence type="ECO:0000313" key="3">
    <source>
        <dbReference type="Proteomes" id="UP000256690"/>
    </source>
</evidence>
<dbReference type="OrthoDB" id="408373at2759"/>
<name>A0A3D8SV31_9EURO</name>
<dbReference type="STRING" id="1810919.A0A3D8SV31"/>
<dbReference type="GeneID" id="38112186"/>
<dbReference type="Pfam" id="PF00561">
    <property type="entry name" value="Abhydrolase_1"/>
    <property type="match status" value="1"/>
</dbReference>
<dbReference type="Gene3D" id="3.40.50.1820">
    <property type="entry name" value="alpha/beta hydrolase"/>
    <property type="match status" value="1"/>
</dbReference>
<dbReference type="GO" id="GO:0016020">
    <property type="term" value="C:membrane"/>
    <property type="evidence" value="ECO:0007669"/>
    <property type="project" value="TreeGrafter"/>
</dbReference>
<protein>
    <recommendedName>
        <fullName evidence="1">AB hydrolase-1 domain-containing protein</fullName>
    </recommendedName>
</protein>
<feature type="domain" description="AB hydrolase-1" evidence="1">
    <location>
        <begin position="39"/>
        <end position="279"/>
    </location>
</feature>
<dbReference type="InterPro" id="IPR029058">
    <property type="entry name" value="AB_hydrolase_fold"/>
</dbReference>
<dbReference type="SUPFAM" id="SSF53474">
    <property type="entry name" value="alpha/beta-Hydrolases"/>
    <property type="match status" value="1"/>
</dbReference>
<dbReference type="GO" id="GO:0047372">
    <property type="term" value="F:monoacylglycerol lipase activity"/>
    <property type="evidence" value="ECO:0007669"/>
    <property type="project" value="TreeGrafter"/>
</dbReference>
<dbReference type="AlphaFoldDB" id="A0A3D8SV31"/>
<dbReference type="InterPro" id="IPR050266">
    <property type="entry name" value="AB_hydrolase_sf"/>
</dbReference>
<dbReference type="PANTHER" id="PTHR43798:SF33">
    <property type="entry name" value="HYDROLASE, PUTATIVE (AFU_ORTHOLOGUE AFUA_2G14860)-RELATED"/>
    <property type="match status" value="1"/>
</dbReference>
<evidence type="ECO:0000313" key="2">
    <source>
        <dbReference type="EMBL" id="RDW90041.1"/>
    </source>
</evidence>
<proteinExistence type="predicted"/>
<dbReference type="InterPro" id="IPR000073">
    <property type="entry name" value="AB_hydrolase_1"/>
</dbReference>
<comment type="caution">
    <text evidence="2">The sequence shown here is derived from an EMBL/GenBank/DDBJ whole genome shotgun (WGS) entry which is preliminary data.</text>
</comment>
<dbReference type="RefSeq" id="XP_026606995.1">
    <property type="nucleotide sequence ID" value="XM_026743832.1"/>
</dbReference>
<dbReference type="PANTHER" id="PTHR43798">
    <property type="entry name" value="MONOACYLGLYCEROL LIPASE"/>
    <property type="match status" value="1"/>
</dbReference>
<reference evidence="2 3" key="1">
    <citation type="journal article" date="2018" name="IMA Fungus">
        <title>IMA Genome-F 9: Draft genome sequence of Annulohypoxylon stygium, Aspergillus mulundensis, Berkeleyomyces basicola (syn. Thielaviopsis basicola), Ceratocystis smalleyi, two Cercospora beticola strains, Coleophoma cylindrospora, Fusarium fracticaudum, Phialophora cf. hyalina, and Morchella septimelata.</title>
        <authorList>
            <person name="Wingfield B.D."/>
            <person name="Bills G.F."/>
            <person name="Dong Y."/>
            <person name="Huang W."/>
            <person name="Nel W.J."/>
            <person name="Swalarsk-Parry B.S."/>
            <person name="Vaghefi N."/>
            <person name="Wilken P.M."/>
            <person name="An Z."/>
            <person name="de Beer Z.W."/>
            <person name="De Vos L."/>
            <person name="Chen L."/>
            <person name="Duong T.A."/>
            <person name="Gao Y."/>
            <person name="Hammerbacher A."/>
            <person name="Kikkert J.R."/>
            <person name="Li Y."/>
            <person name="Li H."/>
            <person name="Li K."/>
            <person name="Li Q."/>
            <person name="Liu X."/>
            <person name="Ma X."/>
            <person name="Naidoo K."/>
            <person name="Pethybridge S.J."/>
            <person name="Sun J."/>
            <person name="Steenkamp E.T."/>
            <person name="van der Nest M.A."/>
            <person name="van Wyk S."/>
            <person name="Wingfield M.J."/>
            <person name="Xiong C."/>
            <person name="Yue Q."/>
            <person name="Zhang X."/>
        </authorList>
    </citation>
    <scope>NUCLEOTIDE SEQUENCE [LARGE SCALE GENOMIC DNA]</scope>
    <source>
        <strain evidence="2 3">DSM 5745</strain>
    </source>
</reference>
<evidence type="ECO:0000259" key="1">
    <source>
        <dbReference type="Pfam" id="PF00561"/>
    </source>
</evidence>
<keyword evidence="3" id="KW-1185">Reference proteome</keyword>
<dbReference type="EMBL" id="PVWQ01000002">
    <property type="protein sequence ID" value="RDW90041.1"/>
    <property type="molecule type" value="Genomic_DNA"/>
</dbReference>
<accession>A0A3D8SV31</accession>
<organism evidence="2 3">
    <name type="scientific">Aspergillus mulundensis</name>
    <dbReference type="NCBI Taxonomy" id="1810919"/>
    <lineage>
        <taxon>Eukaryota</taxon>
        <taxon>Fungi</taxon>
        <taxon>Dikarya</taxon>
        <taxon>Ascomycota</taxon>
        <taxon>Pezizomycotina</taxon>
        <taxon>Eurotiomycetes</taxon>
        <taxon>Eurotiomycetidae</taxon>
        <taxon>Eurotiales</taxon>
        <taxon>Aspergillaceae</taxon>
        <taxon>Aspergillus</taxon>
        <taxon>Aspergillus subgen. Nidulantes</taxon>
    </lineage>
</organism>
<dbReference type="GO" id="GO:0046464">
    <property type="term" value="P:acylglycerol catabolic process"/>
    <property type="evidence" value="ECO:0007669"/>
    <property type="project" value="TreeGrafter"/>
</dbReference>
<dbReference type="InterPro" id="IPR000639">
    <property type="entry name" value="Epox_hydrolase-like"/>
</dbReference>
<sequence length="345" mass="38151">MPSPPACADDLFPNFTTHTLPTPHGTTIFARVSPDKSKPPLLLLHGFPQTHAEWHKLAPLLTPHFTLILLDLRGYGASSIPQSSNGSAYTKRLMGQDCLSVMEQLGYSSSNNSTKKFSIIGHDRGARVAYRLAFDAPERLEKVVVIDVVPTASMFARFGDPAAALKAYHWLFLAQPAPFPENMIGKDDGGGLFLEQALSSWTGAGTLECFDGAAMERYREAYCVEERIHATCEDYRAGVHYDRVYDEEDLEGGRKITVPVLAVWGEEGGFTGPRKSEVEKEREKKEGKQEQGPLEIWRRYCVDVRGKGFDCGHFIPEEEPEALADEILRFCCDDKAGLPITSGPG</sequence>